<sequence>MELRPAKEARLAGAVSFAIPEVIVFPPQEEEMNEPCISYAPNESLQGLPNPHRSKPRSVLNAMLQLFTCLPNLNEELPVAAKLPNIAEFVKMVRKFQCDGNEEELARVAPAELVELNWWREACGLPSEDHAPHVQNMIVPDVEKVTRAMLDDVLGRTRFGRRFEMGLVDAPHPANLQAKGYGNAAIALKGRTDSAVDVLDSGSARQETTSLLTIPLADYNDQETVSLISLLNNRFGHAVATFFFGGPFSNRSLLSNLSSAFRSPDSSPLSTPNATPDRQIRFTRLPHYLTIHLQRPVVNGGSYHAPPIELPLEVDLGFYLENRHSDQKTFYRLHGFVTQTGGHFLTYTRLRGGSRWFKCQDELVQEVELGTRVESKGVVLVIYRLQEH</sequence>
<reference evidence="2 3" key="1">
    <citation type="submission" date="2009-08" db="EMBL/GenBank/DDBJ databases">
        <title>The Genome Sequence of Spizellomyces punctatus strain DAOM BR117.</title>
        <authorList>
            <consortium name="The Broad Institute Genome Sequencing Platform"/>
            <person name="Russ C."/>
            <person name="Cuomo C."/>
            <person name="Shea T."/>
            <person name="Young S.K."/>
            <person name="Zeng Q."/>
            <person name="Koehrsen M."/>
            <person name="Haas B."/>
            <person name="Borodovsky M."/>
            <person name="Guigo R."/>
            <person name="Alvarado L."/>
            <person name="Berlin A."/>
            <person name="Bochicchio J."/>
            <person name="Borenstein D."/>
            <person name="Chapman S."/>
            <person name="Chen Z."/>
            <person name="Engels R."/>
            <person name="Freedman E."/>
            <person name="Gellesch M."/>
            <person name="Goldberg J."/>
            <person name="Griggs A."/>
            <person name="Gujja S."/>
            <person name="Heiman D."/>
            <person name="Hepburn T."/>
            <person name="Howarth C."/>
            <person name="Jen D."/>
            <person name="Larson L."/>
            <person name="Lewis B."/>
            <person name="Mehta T."/>
            <person name="Park D."/>
            <person name="Pearson M."/>
            <person name="Roberts A."/>
            <person name="Saif S."/>
            <person name="Shenoy N."/>
            <person name="Sisk P."/>
            <person name="Stolte C."/>
            <person name="Sykes S."/>
            <person name="Thomson T."/>
            <person name="Walk T."/>
            <person name="White J."/>
            <person name="Yandava C."/>
            <person name="Burger G."/>
            <person name="Gray M.W."/>
            <person name="Holland P.W.H."/>
            <person name="King N."/>
            <person name="Lang F.B.F."/>
            <person name="Roger A.J."/>
            <person name="Ruiz-Trillo I."/>
            <person name="Lander E."/>
            <person name="Nusbaum C."/>
        </authorList>
    </citation>
    <scope>NUCLEOTIDE SEQUENCE [LARGE SCALE GENOMIC DNA]</scope>
    <source>
        <strain evidence="2 3">DAOM BR117</strain>
    </source>
</reference>
<dbReference type="InParanoid" id="A0A0L0HBF3"/>
<proteinExistence type="predicted"/>
<dbReference type="OrthoDB" id="2130834at2759"/>
<evidence type="ECO:0000313" key="3">
    <source>
        <dbReference type="Proteomes" id="UP000053201"/>
    </source>
</evidence>
<protein>
    <recommendedName>
        <fullName evidence="1">USP domain-containing protein</fullName>
    </recommendedName>
</protein>
<gene>
    <name evidence="2" type="ORF">SPPG_06664</name>
</gene>
<name>A0A0L0HBF3_SPIPD</name>
<keyword evidence="3" id="KW-1185">Reference proteome</keyword>
<dbReference type="EMBL" id="KQ257461">
    <property type="protein sequence ID" value="KNC98266.1"/>
    <property type="molecule type" value="Genomic_DNA"/>
</dbReference>
<evidence type="ECO:0000259" key="1">
    <source>
        <dbReference type="PROSITE" id="PS50235"/>
    </source>
</evidence>
<dbReference type="RefSeq" id="XP_016606306.1">
    <property type="nucleotide sequence ID" value="XM_016754866.1"/>
</dbReference>
<feature type="domain" description="USP" evidence="1">
    <location>
        <begin position="46"/>
        <end position="386"/>
    </location>
</feature>
<dbReference type="PROSITE" id="PS50235">
    <property type="entry name" value="USP_3"/>
    <property type="match status" value="1"/>
</dbReference>
<dbReference type="STRING" id="645134.A0A0L0HBF3"/>
<dbReference type="InterPro" id="IPR028889">
    <property type="entry name" value="USP"/>
</dbReference>
<dbReference type="InterPro" id="IPR001394">
    <property type="entry name" value="Peptidase_C19_UCH"/>
</dbReference>
<dbReference type="SUPFAM" id="SSF54001">
    <property type="entry name" value="Cysteine proteinases"/>
    <property type="match status" value="1"/>
</dbReference>
<dbReference type="InterPro" id="IPR038765">
    <property type="entry name" value="Papain-like_cys_pep_sf"/>
</dbReference>
<dbReference type="AlphaFoldDB" id="A0A0L0HBF3"/>
<dbReference type="Proteomes" id="UP000053201">
    <property type="component" value="Unassembled WGS sequence"/>
</dbReference>
<dbReference type="GO" id="GO:0004843">
    <property type="term" value="F:cysteine-type deubiquitinase activity"/>
    <property type="evidence" value="ECO:0007669"/>
    <property type="project" value="InterPro"/>
</dbReference>
<dbReference type="VEuPathDB" id="FungiDB:SPPG_06664"/>
<dbReference type="Pfam" id="PF00443">
    <property type="entry name" value="UCH"/>
    <property type="match status" value="1"/>
</dbReference>
<dbReference type="Gene3D" id="3.90.70.10">
    <property type="entry name" value="Cysteine proteinases"/>
    <property type="match status" value="1"/>
</dbReference>
<accession>A0A0L0HBF3</accession>
<dbReference type="GO" id="GO:0016579">
    <property type="term" value="P:protein deubiquitination"/>
    <property type="evidence" value="ECO:0007669"/>
    <property type="project" value="InterPro"/>
</dbReference>
<evidence type="ECO:0000313" key="2">
    <source>
        <dbReference type="EMBL" id="KNC98266.1"/>
    </source>
</evidence>
<dbReference type="GeneID" id="27689954"/>
<dbReference type="CDD" id="cd02257">
    <property type="entry name" value="Peptidase_C19"/>
    <property type="match status" value="1"/>
</dbReference>
<organism evidence="2 3">
    <name type="scientific">Spizellomyces punctatus (strain DAOM BR117)</name>
    <dbReference type="NCBI Taxonomy" id="645134"/>
    <lineage>
        <taxon>Eukaryota</taxon>
        <taxon>Fungi</taxon>
        <taxon>Fungi incertae sedis</taxon>
        <taxon>Chytridiomycota</taxon>
        <taxon>Chytridiomycota incertae sedis</taxon>
        <taxon>Chytridiomycetes</taxon>
        <taxon>Spizellomycetales</taxon>
        <taxon>Spizellomycetaceae</taxon>
        <taxon>Spizellomyces</taxon>
    </lineage>
</organism>